<name>A0ABW2LKE9_9PSEU</name>
<dbReference type="RefSeq" id="WP_380665929.1">
    <property type="nucleotide sequence ID" value="NZ_JBHTCJ010000003.1"/>
</dbReference>
<reference evidence="3" key="1">
    <citation type="journal article" date="2019" name="Int. J. Syst. Evol. Microbiol.">
        <title>The Global Catalogue of Microorganisms (GCM) 10K type strain sequencing project: providing services to taxonomists for standard genome sequencing and annotation.</title>
        <authorList>
            <consortium name="The Broad Institute Genomics Platform"/>
            <consortium name="The Broad Institute Genome Sequencing Center for Infectious Disease"/>
            <person name="Wu L."/>
            <person name="Ma J."/>
        </authorList>
    </citation>
    <scope>NUCLEOTIDE SEQUENCE [LARGE SCALE GENOMIC DNA]</scope>
    <source>
        <strain evidence="3">WLHS5</strain>
    </source>
</reference>
<evidence type="ECO:0000313" key="2">
    <source>
        <dbReference type="EMBL" id="MFC7341256.1"/>
    </source>
</evidence>
<keyword evidence="3" id="KW-1185">Reference proteome</keyword>
<dbReference type="EMBL" id="JBHTCJ010000003">
    <property type="protein sequence ID" value="MFC7341256.1"/>
    <property type="molecule type" value="Genomic_DNA"/>
</dbReference>
<comment type="caution">
    <text evidence="2">The sequence shown here is derived from an EMBL/GenBank/DDBJ whole genome shotgun (WGS) entry which is preliminary data.</text>
</comment>
<dbReference type="PROSITE" id="PS51257">
    <property type="entry name" value="PROKAR_LIPOPROTEIN"/>
    <property type="match status" value="1"/>
</dbReference>
<proteinExistence type="predicted"/>
<organism evidence="2 3">
    <name type="scientific">Saccharopolyspora griseoalba</name>
    <dbReference type="NCBI Taxonomy" id="1431848"/>
    <lineage>
        <taxon>Bacteria</taxon>
        <taxon>Bacillati</taxon>
        <taxon>Actinomycetota</taxon>
        <taxon>Actinomycetes</taxon>
        <taxon>Pseudonocardiales</taxon>
        <taxon>Pseudonocardiaceae</taxon>
        <taxon>Saccharopolyspora</taxon>
    </lineage>
</organism>
<feature type="signal peptide" evidence="1">
    <location>
        <begin position="1"/>
        <end position="17"/>
    </location>
</feature>
<evidence type="ECO:0000313" key="3">
    <source>
        <dbReference type="Proteomes" id="UP001596504"/>
    </source>
</evidence>
<protein>
    <submittedName>
        <fullName evidence="2">DUF2771 family protein</fullName>
    </submittedName>
</protein>
<accession>A0ABW2LKE9</accession>
<evidence type="ECO:0000256" key="1">
    <source>
        <dbReference type="SAM" id="SignalP"/>
    </source>
</evidence>
<sequence length="158" mass="16603">MHRGLKPLLAVAAVAFAAGCGAPSDPQVTFYSHGNSVEVAPAQYCDPTGENCSKPPADPAGELRMTGRDPLQISVPSEVASAPWQVAFVYRDVAGQEVESRSAVFAPGTRHAYTLHLPPDAARIEHVEVQQFSALLTAGPDGGVQFGIGGSWVLDVHQ</sequence>
<dbReference type="Proteomes" id="UP001596504">
    <property type="component" value="Unassembled WGS sequence"/>
</dbReference>
<dbReference type="Pfam" id="PF10969">
    <property type="entry name" value="DUF2771"/>
    <property type="match status" value="1"/>
</dbReference>
<gene>
    <name evidence="2" type="ORF">ACFQRI_07505</name>
</gene>
<keyword evidence="1" id="KW-0732">Signal</keyword>
<dbReference type="InterPro" id="IPR024495">
    <property type="entry name" value="DUF2771"/>
</dbReference>
<feature type="chain" id="PRO_5046243102" evidence="1">
    <location>
        <begin position="18"/>
        <end position="158"/>
    </location>
</feature>